<accession>A0A8H3P361</accession>
<dbReference type="CDD" id="cd22656">
    <property type="entry name" value="ClyA_Cry6Aa-like"/>
    <property type="match status" value="1"/>
</dbReference>
<gene>
    <name evidence="1" type="ORF">IFM46972_06338</name>
</gene>
<dbReference type="EMBL" id="BLKC01000042">
    <property type="protein sequence ID" value="GFF40812.1"/>
    <property type="molecule type" value="Genomic_DNA"/>
</dbReference>
<reference evidence="1 2" key="1">
    <citation type="submission" date="2020-01" db="EMBL/GenBank/DDBJ databases">
        <title>Draft genome sequence of Aspergillus udagawae IFM 46972.</title>
        <authorList>
            <person name="Takahashi H."/>
            <person name="Yaguchi T."/>
        </authorList>
    </citation>
    <scope>NUCLEOTIDE SEQUENCE [LARGE SCALE GENOMIC DNA]</scope>
    <source>
        <strain evidence="1 2">IFM 46972</strain>
    </source>
</reference>
<protein>
    <submittedName>
        <fullName evidence="1">Uncharacterized protein</fullName>
    </submittedName>
</protein>
<dbReference type="SUPFAM" id="SSF58100">
    <property type="entry name" value="Bacterial hemolysins"/>
    <property type="match status" value="1"/>
</dbReference>
<name>A0A8H3P361_9EURO</name>
<dbReference type="AlphaFoldDB" id="A0A8H3P361"/>
<comment type="caution">
    <text evidence="1">The sequence shown here is derived from an EMBL/GenBank/DDBJ whole genome shotgun (WGS) entry which is preliminary data.</text>
</comment>
<dbReference type="Gene3D" id="1.20.1170.10">
    <property type="match status" value="1"/>
</dbReference>
<organism evidence="1 2">
    <name type="scientific">Aspergillus udagawae</name>
    <dbReference type="NCBI Taxonomy" id="91492"/>
    <lineage>
        <taxon>Eukaryota</taxon>
        <taxon>Fungi</taxon>
        <taxon>Dikarya</taxon>
        <taxon>Ascomycota</taxon>
        <taxon>Pezizomycotina</taxon>
        <taxon>Eurotiomycetes</taxon>
        <taxon>Eurotiomycetidae</taxon>
        <taxon>Eurotiales</taxon>
        <taxon>Aspergillaceae</taxon>
        <taxon>Aspergillus</taxon>
        <taxon>Aspergillus subgen. Fumigati</taxon>
    </lineage>
</organism>
<proteinExistence type="predicted"/>
<evidence type="ECO:0000313" key="1">
    <source>
        <dbReference type="EMBL" id="GFF40812.1"/>
    </source>
</evidence>
<evidence type="ECO:0000313" key="2">
    <source>
        <dbReference type="Proteomes" id="UP000465221"/>
    </source>
</evidence>
<dbReference type="Proteomes" id="UP000465221">
    <property type="component" value="Unassembled WGS sequence"/>
</dbReference>
<sequence length="399" mass="44330">MLPDSDPHSMAFWSPDDVFSQRVKGSWNGKHVEQTVFLLGNPDVRTALLHVWGGCNLPTTREVYARQLNIDLSGVPDIAGQVDALVEVYKEVDENNKAFRDRTIQSLVDLAGDIFNFTKKAGGTAASSYYGALIKALADYNTAKKKSPPDTATMDKEKEAIVAFSQDLLKRTTGLLDNCQSLQMAVDKFSSVTYDKWAALNARLEDIRRRLDPLDVKHLGGVIKDLQKTSWDQRVEYTNDVVSSGQSFLYALCPLFGVLPATPKSQYGPRASGIANVIKQIQAEFQSDDKKLNAGLVVGTDAQQITEYTDAAIVQIKATSDALKTLHAGWSRIKTNLQYLHDVAKEDKVPDVELDKDFILQRIEAWNRFGGTVDAFRQSAYISEPEAMTVDKWAEKMSL</sequence>